<evidence type="ECO:0000313" key="1">
    <source>
        <dbReference type="EMBL" id="KAH7922594.1"/>
    </source>
</evidence>
<proteinExistence type="predicted"/>
<accession>A0ACB8BBD8</accession>
<sequence length="77" mass="8454">MCYNIVQYVEYDCSHQSPTRRQTVDCNDSNCRFSGFHQTTEHNCSETCAQSMLPDQGLVMDATSGPCPSCGGTTNGH</sequence>
<dbReference type="Proteomes" id="UP000790709">
    <property type="component" value="Unassembled WGS sequence"/>
</dbReference>
<gene>
    <name evidence="1" type="ORF">BV22DRAFT_1017002</name>
</gene>
<protein>
    <submittedName>
        <fullName evidence="1">Uncharacterized protein</fullName>
    </submittedName>
</protein>
<comment type="caution">
    <text evidence="1">The sequence shown here is derived from an EMBL/GenBank/DDBJ whole genome shotgun (WGS) entry which is preliminary data.</text>
</comment>
<name>A0ACB8BBD8_9AGAM</name>
<reference evidence="1" key="1">
    <citation type="journal article" date="2021" name="New Phytol.">
        <title>Evolutionary innovations through gain and loss of genes in the ectomycorrhizal Boletales.</title>
        <authorList>
            <person name="Wu G."/>
            <person name="Miyauchi S."/>
            <person name="Morin E."/>
            <person name="Kuo A."/>
            <person name="Drula E."/>
            <person name="Varga T."/>
            <person name="Kohler A."/>
            <person name="Feng B."/>
            <person name="Cao Y."/>
            <person name="Lipzen A."/>
            <person name="Daum C."/>
            <person name="Hundley H."/>
            <person name="Pangilinan J."/>
            <person name="Johnson J."/>
            <person name="Barry K."/>
            <person name="LaButti K."/>
            <person name="Ng V."/>
            <person name="Ahrendt S."/>
            <person name="Min B."/>
            <person name="Choi I.G."/>
            <person name="Park H."/>
            <person name="Plett J.M."/>
            <person name="Magnuson J."/>
            <person name="Spatafora J.W."/>
            <person name="Nagy L.G."/>
            <person name="Henrissat B."/>
            <person name="Grigoriev I.V."/>
            <person name="Yang Z.L."/>
            <person name="Xu J."/>
            <person name="Martin F.M."/>
        </authorList>
    </citation>
    <scope>NUCLEOTIDE SEQUENCE</scope>
    <source>
        <strain evidence="1">KUC20120723A-06</strain>
    </source>
</reference>
<dbReference type="EMBL" id="MU266479">
    <property type="protein sequence ID" value="KAH7922594.1"/>
    <property type="molecule type" value="Genomic_DNA"/>
</dbReference>
<keyword evidence="2" id="KW-1185">Reference proteome</keyword>
<organism evidence="1 2">
    <name type="scientific">Leucogyrophana mollusca</name>
    <dbReference type="NCBI Taxonomy" id="85980"/>
    <lineage>
        <taxon>Eukaryota</taxon>
        <taxon>Fungi</taxon>
        <taxon>Dikarya</taxon>
        <taxon>Basidiomycota</taxon>
        <taxon>Agaricomycotina</taxon>
        <taxon>Agaricomycetes</taxon>
        <taxon>Agaricomycetidae</taxon>
        <taxon>Boletales</taxon>
        <taxon>Boletales incertae sedis</taxon>
        <taxon>Leucogyrophana</taxon>
    </lineage>
</organism>
<evidence type="ECO:0000313" key="2">
    <source>
        <dbReference type="Proteomes" id="UP000790709"/>
    </source>
</evidence>